<evidence type="ECO:0000313" key="1">
    <source>
        <dbReference type="EMBL" id="TKV56447.1"/>
    </source>
</evidence>
<reference evidence="1 2" key="1">
    <citation type="submission" date="2019-05" db="EMBL/GenBank/DDBJ databases">
        <title>Nakamurella sp. N5BH11, whole genome shotgun sequence.</title>
        <authorList>
            <person name="Tuo L."/>
        </authorList>
    </citation>
    <scope>NUCLEOTIDE SEQUENCE [LARGE SCALE GENOMIC DNA]</scope>
    <source>
        <strain evidence="1 2">N5BH11</strain>
    </source>
</reference>
<name>A0A4U6Q978_9ACTN</name>
<dbReference type="Pfam" id="PF07103">
    <property type="entry name" value="DUF1365"/>
    <property type="match status" value="1"/>
</dbReference>
<dbReference type="PANTHER" id="PTHR33973:SF4">
    <property type="entry name" value="OS07G0153300 PROTEIN"/>
    <property type="match status" value="1"/>
</dbReference>
<dbReference type="PANTHER" id="PTHR33973">
    <property type="entry name" value="OS07G0153300 PROTEIN"/>
    <property type="match status" value="1"/>
</dbReference>
<comment type="caution">
    <text evidence="1">The sequence shown here is derived from an EMBL/GenBank/DDBJ whole genome shotgun (WGS) entry which is preliminary data.</text>
</comment>
<dbReference type="OrthoDB" id="9778801at2"/>
<gene>
    <name evidence="1" type="ORF">FDO65_20260</name>
</gene>
<organism evidence="1 2">
    <name type="scientific">Nakamurella flava</name>
    <dbReference type="NCBI Taxonomy" id="2576308"/>
    <lineage>
        <taxon>Bacteria</taxon>
        <taxon>Bacillati</taxon>
        <taxon>Actinomycetota</taxon>
        <taxon>Actinomycetes</taxon>
        <taxon>Nakamurellales</taxon>
        <taxon>Nakamurellaceae</taxon>
        <taxon>Nakamurella</taxon>
    </lineage>
</organism>
<keyword evidence="2" id="KW-1185">Reference proteome</keyword>
<dbReference type="Proteomes" id="UP000306985">
    <property type="component" value="Unassembled WGS sequence"/>
</dbReference>
<dbReference type="AlphaFoldDB" id="A0A4U6Q978"/>
<dbReference type="InterPro" id="IPR010775">
    <property type="entry name" value="DUF1365"/>
</dbReference>
<dbReference type="EMBL" id="SZZH01000007">
    <property type="protein sequence ID" value="TKV56447.1"/>
    <property type="molecule type" value="Genomic_DNA"/>
</dbReference>
<accession>A0A4U6Q978</accession>
<proteinExistence type="predicted"/>
<evidence type="ECO:0000313" key="2">
    <source>
        <dbReference type="Proteomes" id="UP000306985"/>
    </source>
</evidence>
<protein>
    <submittedName>
        <fullName evidence="1">DUF1365 domain-containing protein</fullName>
    </submittedName>
</protein>
<sequence>MDRPAAGQSDPSPHLDDRGEAWAWLYPATVGHRRNPSAPGAVTRQFRYRSYYWLVDVDVLARREPVARPLRPFARFRSADHLGDPDRSLAANARAVLAEAGLRADRILLLTCPRVGGHVFNPLSVFYCLVGEPGAERLDAVIAEVHNTYGGRHVYLLRPDGTGRDTTEKRFYVSPFLPMGGRYLMRVPPPDENLAVSIALQQDGATPFVATLTGRRRPATTANVLLTLLRWPLVTLRTAALIRWQGIRLWLRRVPVQPRPPDATRAEDGR</sequence>